<name>A0A9X3CWQ0_9FLAO</name>
<protein>
    <submittedName>
        <fullName evidence="1">Uncharacterized protein</fullName>
    </submittedName>
</protein>
<gene>
    <name evidence="1" type="ORF">OQ279_01510</name>
</gene>
<dbReference type="RefSeq" id="WP_266067993.1">
    <property type="nucleotide sequence ID" value="NZ_JAPJDA010000002.1"/>
</dbReference>
<dbReference type="Proteomes" id="UP001148482">
    <property type="component" value="Unassembled WGS sequence"/>
</dbReference>
<evidence type="ECO:0000313" key="1">
    <source>
        <dbReference type="EMBL" id="MCX2836814.1"/>
    </source>
</evidence>
<proteinExistence type="predicted"/>
<dbReference type="EMBL" id="JAPJDA010000002">
    <property type="protein sequence ID" value="MCX2836814.1"/>
    <property type="molecule type" value="Genomic_DNA"/>
</dbReference>
<dbReference type="AlphaFoldDB" id="A0A9X3CWQ0"/>
<evidence type="ECO:0000313" key="2">
    <source>
        <dbReference type="Proteomes" id="UP001148482"/>
    </source>
</evidence>
<organism evidence="1 2">
    <name type="scientific">Salinimicrobium profundisediminis</name>
    <dbReference type="NCBI Taxonomy" id="2994553"/>
    <lineage>
        <taxon>Bacteria</taxon>
        <taxon>Pseudomonadati</taxon>
        <taxon>Bacteroidota</taxon>
        <taxon>Flavobacteriia</taxon>
        <taxon>Flavobacteriales</taxon>
        <taxon>Flavobacteriaceae</taxon>
        <taxon>Salinimicrobium</taxon>
    </lineage>
</organism>
<reference evidence="1" key="1">
    <citation type="submission" date="2022-11" db="EMBL/GenBank/DDBJ databases">
        <title>Salinimicrobium profundisediminis sp. nov., isolated from deep-sea sediment of the Mariana Trench.</title>
        <authorList>
            <person name="Fu H."/>
        </authorList>
    </citation>
    <scope>NUCLEOTIDE SEQUENCE</scope>
    <source>
        <strain evidence="1">MT39</strain>
    </source>
</reference>
<comment type="caution">
    <text evidence="1">The sequence shown here is derived from an EMBL/GenBank/DDBJ whole genome shotgun (WGS) entry which is preliminary data.</text>
</comment>
<sequence>MKTHHFTKNTSRGAAKATTVSLYNDCANLSKMAFYQRVYDTPTGEYLFRPLPLQRFLALREVWQKKATNSKHPY</sequence>
<keyword evidence="2" id="KW-1185">Reference proteome</keyword>
<accession>A0A9X3CWQ0</accession>